<evidence type="ECO:0000256" key="5">
    <source>
        <dbReference type="ARBA" id="ARBA00022692"/>
    </source>
</evidence>
<evidence type="ECO:0000256" key="7">
    <source>
        <dbReference type="ARBA" id="ARBA00022989"/>
    </source>
</evidence>
<keyword evidence="10" id="KW-0503">Monooxygenase</keyword>
<evidence type="ECO:0000313" key="14">
    <source>
        <dbReference type="Proteomes" id="UP001206925"/>
    </source>
</evidence>
<feature type="transmembrane region" description="Helical" evidence="12">
    <location>
        <begin position="41"/>
        <end position="62"/>
    </location>
</feature>
<keyword evidence="11 12" id="KW-0472">Membrane</keyword>
<reference evidence="13" key="1">
    <citation type="submission" date="2022-06" db="EMBL/GenBank/DDBJ databases">
        <title>Uncovering the hologenomic basis of an extraordinary plant invasion.</title>
        <authorList>
            <person name="Bieker V.C."/>
            <person name="Martin M.D."/>
            <person name="Gilbert T."/>
            <person name="Hodgins K."/>
            <person name="Battlay P."/>
            <person name="Petersen B."/>
            <person name="Wilson J."/>
        </authorList>
    </citation>
    <scope>NUCLEOTIDE SEQUENCE</scope>
    <source>
        <strain evidence="13">AA19_3_7</strain>
        <tissue evidence="13">Leaf</tissue>
    </source>
</reference>
<dbReference type="GO" id="GO:0004497">
    <property type="term" value="F:monooxygenase activity"/>
    <property type="evidence" value="ECO:0007669"/>
    <property type="project" value="UniProtKB-KW"/>
</dbReference>
<keyword evidence="9" id="KW-0408">Iron</keyword>
<evidence type="ECO:0000256" key="2">
    <source>
        <dbReference type="ARBA" id="ARBA00004370"/>
    </source>
</evidence>
<evidence type="ECO:0000256" key="10">
    <source>
        <dbReference type="ARBA" id="ARBA00023033"/>
    </source>
</evidence>
<dbReference type="InterPro" id="IPR036396">
    <property type="entry name" value="Cyt_P450_sf"/>
</dbReference>
<evidence type="ECO:0000256" key="6">
    <source>
        <dbReference type="ARBA" id="ARBA00022723"/>
    </source>
</evidence>
<dbReference type="GO" id="GO:0016705">
    <property type="term" value="F:oxidoreductase activity, acting on paired donors, with incorporation or reduction of molecular oxygen"/>
    <property type="evidence" value="ECO:0007669"/>
    <property type="project" value="InterPro"/>
</dbReference>
<evidence type="ECO:0000313" key="13">
    <source>
        <dbReference type="EMBL" id="KAI7741757.1"/>
    </source>
</evidence>
<dbReference type="PRINTS" id="PR00464">
    <property type="entry name" value="EP450II"/>
</dbReference>
<dbReference type="Pfam" id="PF00067">
    <property type="entry name" value="p450"/>
    <property type="match status" value="2"/>
</dbReference>
<organism evidence="13 14">
    <name type="scientific">Ambrosia artemisiifolia</name>
    <name type="common">Common ragweed</name>
    <dbReference type="NCBI Taxonomy" id="4212"/>
    <lineage>
        <taxon>Eukaryota</taxon>
        <taxon>Viridiplantae</taxon>
        <taxon>Streptophyta</taxon>
        <taxon>Embryophyta</taxon>
        <taxon>Tracheophyta</taxon>
        <taxon>Spermatophyta</taxon>
        <taxon>Magnoliopsida</taxon>
        <taxon>eudicotyledons</taxon>
        <taxon>Gunneridae</taxon>
        <taxon>Pentapetalae</taxon>
        <taxon>asterids</taxon>
        <taxon>campanulids</taxon>
        <taxon>Asterales</taxon>
        <taxon>Asteraceae</taxon>
        <taxon>Asteroideae</taxon>
        <taxon>Heliantheae alliance</taxon>
        <taxon>Heliantheae</taxon>
        <taxon>Ambrosia</taxon>
    </lineage>
</organism>
<comment type="similarity">
    <text evidence="3">Belongs to the cytochrome P450 family.</text>
</comment>
<dbReference type="Gene3D" id="1.10.630.10">
    <property type="entry name" value="Cytochrome P450"/>
    <property type="match status" value="2"/>
</dbReference>
<dbReference type="GO" id="GO:0020037">
    <property type="term" value="F:heme binding"/>
    <property type="evidence" value="ECO:0007669"/>
    <property type="project" value="InterPro"/>
</dbReference>
<evidence type="ECO:0000256" key="11">
    <source>
        <dbReference type="ARBA" id="ARBA00023136"/>
    </source>
</evidence>
<gene>
    <name evidence="13" type="ORF">M8C21_000601</name>
</gene>
<dbReference type="EMBL" id="JAMZMK010008134">
    <property type="protein sequence ID" value="KAI7741757.1"/>
    <property type="molecule type" value="Genomic_DNA"/>
</dbReference>
<name>A0AAD5CHJ8_AMBAR</name>
<keyword evidence="8" id="KW-0560">Oxidoreductase</keyword>
<keyword evidence="14" id="KW-1185">Reference proteome</keyword>
<evidence type="ECO:0000256" key="9">
    <source>
        <dbReference type="ARBA" id="ARBA00023004"/>
    </source>
</evidence>
<evidence type="ECO:0000256" key="12">
    <source>
        <dbReference type="SAM" id="Phobius"/>
    </source>
</evidence>
<dbReference type="GO" id="GO:0005506">
    <property type="term" value="F:iron ion binding"/>
    <property type="evidence" value="ECO:0007669"/>
    <property type="project" value="InterPro"/>
</dbReference>
<accession>A0AAD5CHJ8</accession>
<protein>
    <submittedName>
        <fullName evidence="13">Uncharacterized protein</fullName>
    </submittedName>
</protein>
<evidence type="ECO:0000256" key="8">
    <source>
        <dbReference type="ARBA" id="ARBA00023002"/>
    </source>
</evidence>
<evidence type="ECO:0000256" key="3">
    <source>
        <dbReference type="ARBA" id="ARBA00010617"/>
    </source>
</evidence>
<comment type="subcellular location">
    <subcellularLocation>
        <location evidence="2">Membrane</location>
    </subcellularLocation>
</comment>
<feature type="non-terminal residue" evidence="13">
    <location>
        <position position="1"/>
    </location>
</feature>
<dbReference type="AlphaFoldDB" id="A0AAD5CHJ8"/>
<dbReference type="PANTHER" id="PTHR24282:SF212">
    <property type="entry name" value="CYTOCHROME P450 PROTEIN-RELATED"/>
    <property type="match status" value="1"/>
</dbReference>
<dbReference type="InterPro" id="IPR002402">
    <property type="entry name" value="Cyt_P450_E_grp-II"/>
</dbReference>
<keyword evidence="7 12" id="KW-1133">Transmembrane helix</keyword>
<dbReference type="PANTHER" id="PTHR24282">
    <property type="entry name" value="CYTOCHROME P450 FAMILY MEMBER"/>
    <property type="match status" value="1"/>
</dbReference>
<dbReference type="InterPro" id="IPR050665">
    <property type="entry name" value="Cytochrome_P450_Monooxygen"/>
</dbReference>
<comment type="caution">
    <text evidence="13">The sequence shown here is derived from an EMBL/GenBank/DDBJ whole genome shotgun (WGS) entry which is preliminary data.</text>
</comment>
<dbReference type="InterPro" id="IPR001128">
    <property type="entry name" value="Cyt_P450"/>
</dbReference>
<dbReference type="Proteomes" id="UP001206925">
    <property type="component" value="Unassembled WGS sequence"/>
</dbReference>
<dbReference type="GO" id="GO:0016020">
    <property type="term" value="C:membrane"/>
    <property type="evidence" value="ECO:0007669"/>
    <property type="project" value="UniProtKB-SubCell"/>
</dbReference>
<keyword evidence="6" id="KW-0479">Metal-binding</keyword>
<dbReference type="SUPFAM" id="SSF48264">
    <property type="entry name" value="Cytochrome P450"/>
    <property type="match status" value="1"/>
</dbReference>
<keyword evidence="4" id="KW-0349">Heme</keyword>
<evidence type="ECO:0000256" key="1">
    <source>
        <dbReference type="ARBA" id="ARBA00001971"/>
    </source>
</evidence>
<proteinExistence type="inferred from homology"/>
<evidence type="ECO:0000256" key="4">
    <source>
        <dbReference type="ARBA" id="ARBA00022617"/>
    </source>
</evidence>
<sequence length="401" mass="45226">MDQNPNNSNKRDLSENHSSINIIYTPPASCTSSVMSLNMSAVYGVVAVAVAVAVVVYGWRLLNWVWLRPKAIEKSLREQGLNGNRYKFLFGDLKEMVRMTHEAKLKPIKLTDSIVPRVMPFHYTSAKTYGTGSIFFTWLGPRPLVHVTEPPLIRQILANYNQFQKPRGGNPLTKMLARGLADVDADQWVKHRKIINPAFHVEKLKHMLPAFHISCSEMINKWEGMTKGGSCEVDVYPHLQTMTSDVISRTAFGSSYEEGRRIFELQVEQAKLVIKAAQSMYIPGSRSDPLGQSGSFPHKYNVGDRSNVKNLRDRIDEIVVAVVAVAATLDDGGNGFWSINMILYEVLRLYPPGIGMERMIHEETKIGNLLLPSGSHLMLHLMLLHYDAYIWGDDVNEFKPE</sequence>
<keyword evidence="5 12" id="KW-0812">Transmembrane</keyword>
<comment type="cofactor">
    <cofactor evidence="1">
        <name>heme</name>
        <dbReference type="ChEBI" id="CHEBI:30413"/>
    </cofactor>
</comment>